<name>A0A8S0UFR8_OLEEU</name>
<comment type="similarity">
    <text evidence="3 13">Belongs to the glycosyltransferase 8 family.</text>
</comment>
<evidence type="ECO:0000256" key="7">
    <source>
        <dbReference type="ARBA" id="ARBA00022968"/>
    </source>
</evidence>
<evidence type="ECO:0000256" key="8">
    <source>
        <dbReference type="ARBA" id="ARBA00022989"/>
    </source>
</evidence>
<evidence type="ECO:0000256" key="6">
    <source>
        <dbReference type="ARBA" id="ARBA00022692"/>
    </source>
</evidence>
<evidence type="ECO:0000313" key="15">
    <source>
        <dbReference type="EMBL" id="CAA3014207.1"/>
    </source>
</evidence>
<evidence type="ECO:0000256" key="12">
    <source>
        <dbReference type="ARBA" id="ARBA00023316"/>
    </source>
</evidence>
<feature type="transmembrane region" description="Helical" evidence="13">
    <location>
        <begin position="12"/>
        <end position="31"/>
    </location>
</feature>
<dbReference type="FunFam" id="3.90.550.10:FF:000056">
    <property type="entry name" value="Hexosyltransferase"/>
    <property type="match status" value="1"/>
</dbReference>
<evidence type="ECO:0000256" key="5">
    <source>
        <dbReference type="ARBA" id="ARBA00022679"/>
    </source>
</evidence>
<dbReference type="OrthoDB" id="411524at2759"/>
<keyword evidence="10 13" id="KW-0472">Membrane</keyword>
<dbReference type="InterPro" id="IPR029044">
    <property type="entry name" value="Nucleotide-diphossugar_trans"/>
</dbReference>
<keyword evidence="6 13" id="KW-0812">Transmembrane</keyword>
<keyword evidence="16" id="KW-1185">Reference proteome</keyword>
<dbReference type="GO" id="GO:0047262">
    <property type="term" value="F:polygalacturonate 4-alpha-galacturonosyltransferase activity"/>
    <property type="evidence" value="ECO:0007669"/>
    <property type="project" value="InterPro"/>
</dbReference>
<dbReference type="InterPro" id="IPR029993">
    <property type="entry name" value="GAUT"/>
</dbReference>
<organism evidence="15 16">
    <name type="scientific">Olea europaea subsp. europaea</name>
    <dbReference type="NCBI Taxonomy" id="158383"/>
    <lineage>
        <taxon>Eukaryota</taxon>
        <taxon>Viridiplantae</taxon>
        <taxon>Streptophyta</taxon>
        <taxon>Embryophyta</taxon>
        <taxon>Tracheophyta</taxon>
        <taxon>Spermatophyta</taxon>
        <taxon>Magnoliopsida</taxon>
        <taxon>eudicotyledons</taxon>
        <taxon>Gunneridae</taxon>
        <taxon>Pentapetalae</taxon>
        <taxon>asterids</taxon>
        <taxon>lamiids</taxon>
        <taxon>Lamiales</taxon>
        <taxon>Oleaceae</taxon>
        <taxon>Oleeae</taxon>
        <taxon>Olea</taxon>
    </lineage>
</organism>
<evidence type="ECO:0000256" key="14">
    <source>
        <dbReference type="SAM" id="Coils"/>
    </source>
</evidence>
<reference evidence="15 16" key="1">
    <citation type="submission" date="2019-12" db="EMBL/GenBank/DDBJ databases">
        <authorList>
            <person name="Alioto T."/>
            <person name="Alioto T."/>
            <person name="Gomez Garrido J."/>
        </authorList>
    </citation>
    <scope>NUCLEOTIDE SEQUENCE [LARGE SCALE GENOMIC DNA]</scope>
</reference>
<keyword evidence="14" id="KW-0175">Coiled coil</keyword>
<keyword evidence="7" id="KW-0735">Signal-anchor</keyword>
<dbReference type="CDD" id="cd06429">
    <property type="entry name" value="GT8_like_1"/>
    <property type="match status" value="1"/>
</dbReference>
<dbReference type="EMBL" id="CACTIH010007473">
    <property type="protein sequence ID" value="CAA3014207.1"/>
    <property type="molecule type" value="Genomic_DNA"/>
</dbReference>
<evidence type="ECO:0000256" key="9">
    <source>
        <dbReference type="ARBA" id="ARBA00023034"/>
    </source>
</evidence>
<dbReference type="Pfam" id="PF25557">
    <property type="entry name" value="GAUT_1"/>
    <property type="match status" value="1"/>
</dbReference>
<evidence type="ECO:0000256" key="13">
    <source>
        <dbReference type="RuleBase" id="RU362027"/>
    </source>
</evidence>
<accession>A0A8S0UFR8</accession>
<evidence type="ECO:0000256" key="10">
    <source>
        <dbReference type="ARBA" id="ARBA00023136"/>
    </source>
</evidence>
<dbReference type="Gramene" id="OE9A039202T1">
    <property type="protein sequence ID" value="OE9A039202C1"/>
    <property type="gene ID" value="OE9A039202"/>
</dbReference>
<gene>
    <name evidence="15" type="ORF">OLEA9_A039202</name>
</gene>
<dbReference type="PANTHER" id="PTHR32116">
    <property type="entry name" value="GALACTURONOSYLTRANSFERASE 4-RELATED"/>
    <property type="match status" value="1"/>
</dbReference>
<dbReference type="Gene3D" id="3.90.550.10">
    <property type="entry name" value="Spore Coat Polysaccharide Biosynthesis Protein SpsA, Chain A"/>
    <property type="match status" value="1"/>
</dbReference>
<keyword evidence="9 13" id="KW-0333">Golgi apparatus</keyword>
<comment type="pathway">
    <text evidence="2 13">Glycan metabolism; pectin biosynthesis.</text>
</comment>
<keyword evidence="8 13" id="KW-1133">Transmembrane helix</keyword>
<dbReference type="GO" id="GO:0000139">
    <property type="term" value="C:Golgi membrane"/>
    <property type="evidence" value="ECO:0007669"/>
    <property type="project" value="UniProtKB-SubCell"/>
</dbReference>
<sequence>MRGFRRSPRIFILGLLVVSVFVPIFLLSHRLKHIGFDSSKGFVEDLSIIKNRKEAQTLRAMEQDEGEGLKEPIRVVYKDEGFKSAVSISSREDNRFGEFGNTAYDVKLSAKNATNDEAREDDGSSLQDEKLQISGEKEDLHANMVRHDQTVKSLSRKALDEKVKEMKDQVVRAKAYLNFSPAGSSSHLVKELKLRIKEVERAMTQSTRDSHVSKGSLQKMKAMESTLLKANRIYPDCSAMVKKLRAMTYNAEEQIRTQKKQEAFLKELGGRTIPKGFHCLSMRLTAEYFAVETEKREFSNRHKINDPDLHHFAVFSDNILASSVVVNSTISTARHPERIVFHIVTDSLNLPAMSMWFLLNPPGKATIHIESIDNFGRLSIRYNATQKEGSVDPRYTSALNHLRFYLPDVFPLLNKIVLLDHDVVVQRDLARLWSIDMKGKVNGAVETCNVGEPSFRRMDMFVNFTDPMVAENFDATTCTWAFGMNVFDLQAWRKHDLTGLYHRYLHLGNTRPLWKAGSLPISWITFYKHTVPLDKRWHALGLGYDSGASPDNIEKAAVLHYDGILKPWLDIGLEKYKHYWRKHVKFDHPFMQQCNIHE</sequence>
<dbReference type="Proteomes" id="UP000594638">
    <property type="component" value="Unassembled WGS sequence"/>
</dbReference>
<dbReference type="AlphaFoldDB" id="A0A8S0UFR8"/>
<comment type="caution">
    <text evidence="15">The sequence shown here is derived from an EMBL/GenBank/DDBJ whole genome shotgun (WGS) entry which is preliminary data.</text>
</comment>
<dbReference type="InterPro" id="IPR002495">
    <property type="entry name" value="Glyco_trans_8"/>
</dbReference>
<keyword evidence="12 13" id="KW-0961">Cell wall biogenesis/degradation</keyword>
<evidence type="ECO:0000256" key="11">
    <source>
        <dbReference type="ARBA" id="ARBA00023180"/>
    </source>
</evidence>
<evidence type="ECO:0000256" key="2">
    <source>
        <dbReference type="ARBA" id="ARBA00004877"/>
    </source>
</evidence>
<dbReference type="Pfam" id="PF01501">
    <property type="entry name" value="Glyco_transf_8"/>
    <property type="match status" value="1"/>
</dbReference>
<proteinExistence type="inferred from homology"/>
<evidence type="ECO:0000256" key="4">
    <source>
        <dbReference type="ARBA" id="ARBA00022676"/>
    </source>
</evidence>
<protein>
    <recommendedName>
        <fullName evidence="13">Hexosyltransferase</fullName>
        <ecNumber evidence="13">2.4.1.-</ecNumber>
    </recommendedName>
</protein>
<dbReference type="EC" id="2.4.1.-" evidence="13"/>
<keyword evidence="11" id="KW-0325">Glycoprotein</keyword>
<evidence type="ECO:0000313" key="16">
    <source>
        <dbReference type="Proteomes" id="UP000594638"/>
    </source>
</evidence>
<comment type="subcellular location">
    <subcellularLocation>
        <location evidence="1 13">Golgi apparatus membrane</location>
        <topology evidence="1 13">Single-pass type II membrane protein</topology>
    </subcellularLocation>
</comment>
<dbReference type="SUPFAM" id="SSF53448">
    <property type="entry name" value="Nucleotide-diphospho-sugar transferases"/>
    <property type="match status" value="1"/>
</dbReference>
<dbReference type="GO" id="GO:0071555">
    <property type="term" value="P:cell wall organization"/>
    <property type="evidence" value="ECO:0007669"/>
    <property type="project" value="UniProtKB-KW"/>
</dbReference>
<evidence type="ECO:0000256" key="3">
    <source>
        <dbReference type="ARBA" id="ARBA00006351"/>
    </source>
</evidence>
<keyword evidence="5" id="KW-0808">Transferase</keyword>
<dbReference type="PANTHER" id="PTHR32116:SF0">
    <property type="entry name" value="GALACTURONOSYLTRANSFERASE 6-RELATED"/>
    <property type="match status" value="1"/>
</dbReference>
<feature type="coiled-coil region" evidence="14">
    <location>
        <begin position="156"/>
        <end position="209"/>
    </location>
</feature>
<keyword evidence="4 13" id="KW-0328">Glycosyltransferase</keyword>
<evidence type="ECO:0000256" key="1">
    <source>
        <dbReference type="ARBA" id="ARBA00004323"/>
    </source>
</evidence>